<accession>A0ABS5BZI2</accession>
<evidence type="ECO:0000313" key="2">
    <source>
        <dbReference type="Proteomes" id="UP000676565"/>
    </source>
</evidence>
<organism evidence="1 2">
    <name type="scientific">Gemmata palustris</name>
    <dbReference type="NCBI Taxonomy" id="2822762"/>
    <lineage>
        <taxon>Bacteria</taxon>
        <taxon>Pseudomonadati</taxon>
        <taxon>Planctomycetota</taxon>
        <taxon>Planctomycetia</taxon>
        <taxon>Gemmatales</taxon>
        <taxon>Gemmataceae</taxon>
        <taxon>Gemmata</taxon>
    </lineage>
</organism>
<reference evidence="1 2" key="1">
    <citation type="submission" date="2021-04" db="EMBL/GenBank/DDBJ databases">
        <authorList>
            <person name="Ivanova A."/>
        </authorList>
    </citation>
    <scope>NUCLEOTIDE SEQUENCE [LARGE SCALE GENOMIC DNA]</scope>
    <source>
        <strain evidence="1 2">G18</strain>
    </source>
</reference>
<evidence type="ECO:0000313" key="1">
    <source>
        <dbReference type="EMBL" id="MBP3959137.1"/>
    </source>
</evidence>
<sequence>MDANEFLFSTATLAVLNAQQYDPGAKGAYEYLSGGLMWPDERPEAHEPGREFTSTITAYRCLIASRAAITLGKETGVWPVWEQVLREASNWPGLRPERWGEAARKRLLAAKRREARCFDELERQLEEQLTSGTG</sequence>
<protein>
    <submittedName>
        <fullName evidence="1">Uncharacterized protein</fullName>
    </submittedName>
</protein>
<dbReference type="RefSeq" id="WP_210659678.1">
    <property type="nucleotide sequence ID" value="NZ_JAGKQQ010000001.1"/>
</dbReference>
<keyword evidence="2" id="KW-1185">Reference proteome</keyword>
<dbReference type="EMBL" id="JAGKQQ010000001">
    <property type="protein sequence ID" value="MBP3959137.1"/>
    <property type="molecule type" value="Genomic_DNA"/>
</dbReference>
<comment type="caution">
    <text evidence="1">The sequence shown here is derived from an EMBL/GenBank/DDBJ whole genome shotgun (WGS) entry which is preliminary data.</text>
</comment>
<gene>
    <name evidence="1" type="ORF">J8F10_28160</name>
</gene>
<proteinExistence type="predicted"/>
<dbReference type="Proteomes" id="UP000676565">
    <property type="component" value="Unassembled WGS sequence"/>
</dbReference>
<name>A0ABS5BZI2_9BACT</name>